<dbReference type="Gene3D" id="3.40.50.980">
    <property type="match status" value="2"/>
</dbReference>
<dbReference type="Gene3D" id="1.10.1200.10">
    <property type="entry name" value="ACP-like"/>
    <property type="match status" value="1"/>
</dbReference>
<keyword evidence="6" id="KW-1185">Reference proteome</keyword>
<keyword evidence="1" id="KW-0596">Phosphopantetheine</keyword>
<dbReference type="InterPro" id="IPR001031">
    <property type="entry name" value="Thioesterase"/>
</dbReference>
<protein>
    <recommendedName>
        <fullName evidence="4">Carrier domain-containing protein</fullName>
    </recommendedName>
</protein>
<dbReference type="GO" id="GO:0044550">
    <property type="term" value="P:secondary metabolite biosynthetic process"/>
    <property type="evidence" value="ECO:0007669"/>
    <property type="project" value="TreeGrafter"/>
</dbReference>
<evidence type="ECO:0000256" key="2">
    <source>
        <dbReference type="ARBA" id="ARBA00022553"/>
    </source>
</evidence>
<dbReference type="Pfam" id="PF00668">
    <property type="entry name" value="Condensation"/>
    <property type="match status" value="1"/>
</dbReference>
<proteinExistence type="predicted"/>
<dbReference type="Pfam" id="PF00975">
    <property type="entry name" value="Thioesterase"/>
    <property type="match status" value="1"/>
</dbReference>
<dbReference type="InterPro" id="IPR020845">
    <property type="entry name" value="AMP-binding_CS"/>
</dbReference>
<comment type="caution">
    <text evidence="5">The sequence shown here is derived from an EMBL/GenBank/DDBJ whole genome shotgun (WGS) entry which is preliminary data.</text>
</comment>
<dbReference type="InterPro" id="IPR023213">
    <property type="entry name" value="CAT-like_dom_sf"/>
</dbReference>
<feature type="region of interest" description="Disordered" evidence="3">
    <location>
        <begin position="1087"/>
        <end position="1109"/>
    </location>
</feature>
<dbReference type="PROSITE" id="PS00455">
    <property type="entry name" value="AMP_BINDING"/>
    <property type="match status" value="1"/>
</dbReference>
<evidence type="ECO:0000256" key="3">
    <source>
        <dbReference type="SAM" id="MobiDB-lite"/>
    </source>
</evidence>
<name>A0AAV2YVB8_9STRA</name>
<dbReference type="EMBL" id="DAKRPA010000145">
    <property type="protein sequence ID" value="DAZ97152.1"/>
    <property type="molecule type" value="Genomic_DNA"/>
</dbReference>
<dbReference type="InterPro" id="IPR036736">
    <property type="entry name" value="ACP-like_sf"/>
</dbReference>
<dbReference type="NCBIfam" id="TIGR01733">
    <property type="entry name" value="AA-adenyl-dom"/>
    <property type="match status" value="1"/>
</dbReference>
<dbReference type="Pfam" id="PF00501">
    <property type="entry name" value="AMP-binding"/>
    <property type="match status" value="1"/>
</dbReference>
<dbReference type="PANTHER" id="PTHR45527:SF1">
    <property type="entry name" value="FATTY ACID SYNTHASE"/>
    <property type="match status" value="1"/>
</dbReference>
<evidence type="ECO:0000313" key="6">
    <source>
        <dbReference type="Proteomes" id="UP001146120"/>
    </source>
</evidence>
<dbReference type="InterPro" id="IPR045851">
    <property type="entry name" value="AMP-bd_C_sf"/>
</dbReference>
<evidence type="ECO:0000313" key="5">
    <source>
        <dbReference type="EMBL" id="DAZ97152.1"/>
    </source>
</evidence>
<gene>
    <name evidence="5" type="ORF">N0F65_004766</name>
</gene>
<evidence type="ECO:0000259" key="4">
    <source>
        <dbReference type="PROSITE" id="PS50075"/>
    </source>
</evidence>
<dbReference type="PANTHER" id="PTHR45527">
    <property type="entry name" value="NONRIBOSOMAL PEPTIDE SYNTHETASE"/>
    <property type="match status" value="1"/>
</dbReference>
<dbReference type="CDD" id="cd19531">
    <property type="entry name" value="LCL_NRPS-like"/>
    <property type="match status" value="1"/>
</dbReference>
<dbReference type="InterPro" id="IPR009081">
    <property type="entry name" value="PP-bd_ACP"/>
</dbReference>
<dbReference type="GO" id="GO:0043041">
    <property type="term" value="P:amino acid activation for nonribosomal peptide biosynthetic process"/>
    <property type="evidence" value="ECO:0007669"/>
    <property type="project" value="TreeGrafter"/>
</dbReference>
<dbReference type="FunFam" id="3.40.50.980:FF:000001">
    <property type="entry name" value="Non-ribosomal peptide synthetase"/>
    <property type="match status" value="1"/>
</dbReference>
<dbReference type="SUPFAM" id="SSF56801">
    <property type="entry name" value="Acetyl-CoA synthetase-like"/>
    <property type="match status" value="1"/>
</dbReference>
<reference evidence="5" key="2">
    <citation type="journal article" date="2023" name="Microbiol Resour">
        <title>Decontamination and Annotation of the Draft Genome Sequence of the Oomycete Lagenidium giganteum ARSEF 373.</title>
        <authorList>
            <person name="Morgan W.R."/>
            <person name="Tartar A."/>
        </authorList>
    </citation>
    <scope>NUCLEOTIDE SEQUENCE</scope>
    <source>
        <strain evidence="5">ARSEF 373</strain>
    </source>
</reference>
<dbReference type="GO" id="GO:0003824">
    <property type="term" value="F:catalytic activity"/>
    <property type="evidence" value="ECO:0007669"/>
    <property type="project" value="InterPro"/>
</dbReference>
<evidence type="ECO:0000256" key="1">
    <source>
        <dbReference type="ARBA" id="ARBA00022450"/>
    </source>
</evidence>
<keyword evidence="2" id="KW-0597">Phosphoprotein</keyword>
<dbReference type="SUPFAM" id="SSF52777">
    <property type="entry name" value="CoA-dependent acyltransferases"/>
    <property type="match status" value="2"/>
</dbReference>
<organism evidence="5 6">
    <name type="scientific">Lagenidium giganteum</name>
    <dbReference type="NCBI Taxonomy" id="4803"/>
    <lineage>
        <taxon>Eukaryota</taxon>
        <taxon>Sar</taxon>
        <taxon>Stramenopiles</taxon>
        <taxon>Oomycota</taxon>
        <taxon>Peronosporomycetes</taxon>
        <taxon>Pythiales</taxon>
        <taxon>Pythiaceae</taxon>
    </lineage>
</organism>
<dbReference type="Gene3D" id="3.30.559.10">
    <property type="entry name" value="Chloramphenicol acetyltransferase-like domain"/>
    <property type="match status" value="1"/>
</dbReference>
<dbReference type="Gene3D" id="3.30.300.30">
    <property type="match status" value="1"/>
</dbReference>
<dbReference type="InterPro" id="IPR001242">
    <property type="entry name" value="Condensation_dom"/>
</dbReference>
<reference evidence="5" key="1">
    <citation type="submission" date="2022-11" db="EMBL/GenBank/DDBJ databases">
        <authorList>
            <person name="Morgan W.R."/>
            <person name="Tartar A."/>
        </authorList>
    </citation>
    <scope>NUCLEOTIDE SEQUENCE</scope>
    <source>
        <strain evidence="5">ARSEF 373</strain>
    </source>
</reference>
<dbReference type="Proteomes" id="UP001146120">
    <property type="component" value="Unassembled WGS sequence"/>
</dbReference>
<dbReference type="InterPro" id="IPR000873">
    <property type="entry name" value="AMP-dep_synth/lig_dom"/>
</dbReference>
<feature type="domain" description="Carrier" evidence="4">
    <location>
        <begin position="1116"/>
        <end position="1189"/>
    </location>
</feature>
<sequence>MTKTDCAGWDGGGGAVDVPMPLRALDDGKVDAVLHWLLVTLGNPMDGTQKQRFRTLKAAVERMDQLVHRQQIDLAPGVCVDPSDACLSYAQLQMFALHQLQPRSTAYNVLAPFASTQRHWSDARGQPRQVEHLLDHFLAQTHGRVVHVLEHDDRLQSLSDFIVAATNQPFDLEHDMPIRMYAITTLQHAPVEDSDAAWTFVVVMHHIVTDAESSRIFWRDWTLCYSQCLQPTHGPSDDLLPASTATELTYRDYATWQRDQLQSGVLSSSLQYWIDRFADDVPVLELPLDQSRPHVSEGNDESTTQHGDVVVFRSSGELQKRFTAFCVQHGASMFVGGLALFQLLLSRLSGVNDIVIGAPTSGRNHGAHADLDHLMGYFVNTLPFRIASPDAGATSFEQFLRIVRDVVLDAFAHMEIPFQKMLEYIHVDRTQLHPAQNPLFQVMFAWEGGDDGTSLNHQHLQTTDIKLPHHTSKFDLMLSLRYAQHGADQILEGSLEYNTAIFRRTTIERFGGYFIQLMENVMENPVLPLCQLSMLPPSEARMLVDKWGAPPSTVADISVEKASFLDDLVRLQAMKTPDQPALFFDGLVWTYDKLWTRSCSFAAALHRRGIQPGMRVGLFLDRGFENVAAILGVLQVRAVFIPLDPEFPLDRIKYMLEDSQAQFIISQQHLSQKLDRLARGDGINVILTESLPTNTQNHAQPWCDLLHDLVAAETIAYVLYTSGSTGKPKGVMVTHANILTTVRWTVREYNVTAKDVFLQSTTSTLDGSLTQLFSPLVAGGSAVITRKNGLHDLEYMRTLLTTHPITFCVFVPSYFAMLMDYCGQFPGYVKHIILAGETFPTALARKFYANNADKTSATCLVNEYGPTEASVTSTFYRYSRDQAARDIANVCTDQQQQSVPIGLPIDDHYVVVLDGNKQLVPVNVAGELYIGGLGVAKGYWDRPELTAKSFIEQQLASEVPVQRWYKTGDLVKWLPTGQLIFLGRTDSQVKLRGMRIELHEVRNVLVQHAIVKDAEVLVQQDRLVGYVILDCNAMTGREVDAIQILIDHLKTRLPPHMVPHEMHDLEQWPRTPNGKLDVRALGQMHARHSAQTASRSSNQDHRDQASDSTTTTIAEAIARDVLKQVWMETLDLQDDAVLESMSFFELGGNSLSAIRVISLVKPHGIALKLEHFFRCKNVFEMAQTAARSMDVVMSLTHAPSPLVPLNWRHRQNALDRPALFLVHCADGTVWKMLELARLLPFPVVGIQAIQHEGSDAADSIEALAERYWSEVKKTQPEGPYALGGFSFGCRVAHEMARLALAEGQRLQPLVLIDGLPFALTNQCDTTSEVNARSYVESAFGWSPILRSSPQPQEGDTSSAIKQQHDNDEAQMELMEQISAQFKLHCKMDAKYQPVTMVRGISKDFEMQVSLFKTQHWDVDSAAFEQLGVAISVQVIPSASHLAILQKPSVEALAQAIILHTS</sequence>
<dbReference type="Gene3D" id="2.30.38.10">
    <property type="entry name" value="Luciferase, Domain 3"/>
    <property type="match status" value="1"/>
</dbReference>
<dbReference type="GO" id="GO:0005737">
    <property type="term" value="C:cytoplasm"/>
    <property type="evidence" value="ECO:0007669"/>
    <property type="project" value="TreeGrafter"/>
</dbReference>
<dbReference type="Pfam" id="PF13193">
    <property type="entry name" value="AMP-binding_C"/>
    <property type="match status" value="1"/>
</dbReference>
<dbReference type="InterPro" id="IPR029058">
    <property type="entry name" value="AB_hydrolase_fold"/>
</dbReference>
<dbReference type="PROSITE" id="PS00012">
    <property type="entry name" value="PHOSPHOPANTETHEINE"/>
    <property type="match status" value="1"/>
</dbReference>
<dbReference type="SUPFAM" id="SSF53474">
    <property type="entry name" value="alpha/beta-Hydrolases"/>
    <property type="match status" value="1"/>
</dbReference>
<dbReference type="Gene3D" id="3.40.50.1820">
    <property type="entry name" value="alpha/beta hydrolase"/>
    <property type="match status" value="1"/>
</dbReference>
<dbReference type="PROSITE" id="PS50075">
    <property type="entry name" value="CARRIER"/>
    <property type="match status" value="1"/>
</dbReference>
<dbReference type="CDD" id="cd05930">
    <property type="entry name" value="A_NRPS"/>
    <property type="match status" value="1"/>
</dbReference>
<dbReference type="InterPro" id="IPR006162">
    <property type="entry name" value="Ppantetheine_attach_site"/>
</dbReference>
<dbReference type="SUPFAM" id="SSF47336">
    <property type="entry name" value="ACP-like"/>
    <property type="match status" value="1"/>
</dbReference>
<accession>A0AAV2YVB8</accession>
<dbReference type="InterPro" id="IPR025110">
    <property type="entry name" value="AMP-bd_C"/>
</dbReference>
<dbReference type="Gene3D" id="3.30.559.30">
    <property type="entry name" value="Nonribosomal peptide synthetase, condensation domain"/>
    <property type="match status" value="1"/>
</dbReference>
<dbReference type="InterPro" id="IPR010071">
    <property type="entry name" value="AA_adenyl_dom"/>
</dbReference>
<dbReference type="GO" id="GO:0031177">
    <property type="term" value="F:phosphopantetheine binding"/>
    <property type="evidence" value="ECO:0007669"/>
    <property type="project" value="TreeGrafter"/>
</dbReference>
<dbReference type="Pfam" id="PF00550">
    <property type="entry name" value="PP-binding"/>
    <property type="match status" value="1"/>
</dbReference>